<evidence type="ECO:0000313" key="2">
    <source>
        <dbReference type="EMBL" id="OPZ88817.1"/>
    </source>
</evidence>
<name>A0A1V5M6G8_UNCT6</name>
<sequence>MSIHSILAGVQSPEAGSPDGAAGLPRAIAVLNGIMVVDGRSTAIVNGEIVRAGDRVAGAEVVEIKADQVKLRKGQEEHFLVLE</sequence>
<reference evidence="2" key="1">
    <citation type="submission" date="2017-02" db="EMBL/GenBank/DDBJ databases">
        <title>Delving into the versatile metabolic prowess of the omnipresent phylum Bacteroidetes.</title>
        <authorList>
            <person name="Nobu M.K."/>
            <person name="Mei R."/>
            <person name="Narihiro T."/>
            <person name="Kuroda K."/>
            <person name="Liu W.-T."/>
        </authorList>
    </citation>
    <scope>NUCLEOTIDE SEQUENCE</scope>
    <source>
        <strain evidence="2">ADurb.Bin417</strain>
    </source>
</reference>
<feature type="region of interest" description="Disordered" evidence="1">
    <location>
        <begin position="1"/>
        <end position="20"/>
    </location>
</feature>
<dbReference type="AlphaFoldDB" id="A0A1V5M6G8"/>
<protein>
    <submittedName>
        <fullName evidence="2">Uncharacterized protein</fullName>
    </submittedName>
</protein>
<gene>
    <name evidence="2" type="ORF">BWY73_01613</name>
</gene>
<dbReference type="Proteomes" id="UP000485484">
    <property type="component" value="Unassembled WGS sequence"/>
</dbReference>
<organism evidence="2">
    <name type="scientific">candidate division TA06 bacterium ADurb.Bin417</name>
    <dbReference type="NCBI Taxonomy" id="1852828"/>
    <lineage>
        <taxon>Bacteria</taxon>
        <taxon>Bacteria division TA06</taxon>
    </lineage>
</organism>
<dbReference type="EMBL" id="MWAK01000450">
    <property type="protein sequence ID" value="OPZ88817.1"/>
    <property type="molecule type" value="Genomic_DNA"/>
</dbReference>
<comment type="caution">
    <text evidence="2">The sequence shown here is derived from an EMBL/GenBank/DDBJ whole genome shotgun (WGS) entry which is preliminary data.</text>
</comment>
<evidence type="ECO:0000256" key="1">
    <source>
        <dbReference type="SAM" id="MobiDB-lite"/>
    </source>
</evidence>
<accession>A0A1V5M6G8</accession>
<proteinExistence type="predicted"/>